<feature type="zinc finger region" description="C4-type" evidence="18">
    <location>
        <begin position="285"/>
        <end position="312"/>
    </location>
</feature>
<dbReference type="AlphaFoldDB" id="A0A1M6FKD3"/>
<dbReference type="GO" id="GO:0005737">
    <property type="term" value="C:cytoplasm"/>
    <property type="evidence" value="ECO:0007669"/>
    <property type="project" value="UniProtKB-SubCell"/>
</dbReference>
<keyword evidence="14 18" id="KW-0742">SOS response</keyword>
<dbReference type="Gene3D" id="1.10.8.280">
    <property type="entry name" value="ABC transporter ATPase domain-like"/>
    <property type="match status" value="1"/>
</dbReference>
<comment type="subunit">
    <text evidence="18">Forms a heterotetramer with UvrB during the search for lesions.</text>
</comment>
<dbReference type="GO" id="GO:0016887">
    <property type="term" value="F:ATP hydrolysis activity"/>
    <property type="evidence" value="ECO:0007669"/>
    <property type="project" value="InterPro"/>
</dbReference>
<accession>A0A1M6FKD3</accession>
<dbReference type="NCBIfam" id="NF001503">
    <property type="entry name" value="PRK00349.1"/>
    <property type="match status" value="1"/>
</dbReference>
<dbReference type="Pfam" id="PF17755">
    <property type="entry name" value="UvrA_DNA-bind"/>
    <property type="match status" value="1"/>
</dbReference>
<evidence type="ECO:0000256" key="5">
    <source>
        <dbReference type="ARBA" id="ARBA00022741"/>
    </source>
</evidence>
<dbReference type="GO" id="GO:0003677">
    <property type="term" value="F:DNA binding"/>
    <property type="evidence" value="ECO:0007669"/>
    <property type="project" value="UniProtKB-UniRule"/>
</dbReference>
<evidence type="ECO:0000256" key="18">
    <source>
        <dbReference type="HAMAP-Rule" id="MF_00205"/>
    </source>
</evidence>
<dbReference type="InterPro" id="IPR041552">
    <property type="entry name" value="UvrA_DNA-bd"/>
</dbReference>
<evidence type="ECO:0000256" key="7">
    <source>
        <dbReference type="ARBA" id="ARBA00022769"/>
    </source>
</evidence>
<sequence>MGLPARRKKIRQAAPGELISGFRLIDQIQGRNAKVKEKIIIKGARQHNLKNIDIELPRDQLVVITGLSGSGKSSLAFDTIYAEGQRRYVESLSSYARQFLGQMDKPDVDYIEGLSPAISIDQKTTSRNPRSTVGTVTEIYDYLRLLFARAGRPHCPKCGQAISQQTVEQMVDQLTALPEGTKLIVMAPVVRGKKGEHQKILEDIRKNGYVRVRIDGQVQDVTDEIALEKNKKHTIEVVIDRLVVRDGIGQRMADSLETALQLGKGVVLVDLVGDKEVTFSQNFACVDCGISLPEIAPRMFSFNNPFGACPDCTGLGNNMEIDPSLVIPDGSKAFIDGAIAALSKNLNSYFMCQLEAVLTHHGASLYSTWDSLSEELKQLIMNGSQEEKFTFTYENMYGETKRYHLPFEGVIPLLNRRYRETASDWSKEDIEEYMSSKPCPACKGARLKPETLAIRVGGKNIYEVTRLTIVECRDFFAALVLTEREMTIARQILKEINARLGFLVNVGLDYLTLDRAAGTLSGGEAQRIRLATQIGSGLVGVLYILDEPSIGLHQRDNNRLLATLKHLRDVGNTLLVVEHDEDTMYAADHIVDIGPAAGSGGGQIIAQGTVEEIKACRDSVTGQYLSGVKYIPVPAVRRKPNGKWLEVVGARENNLKKINVKFPLGVFTAVTGVSGSGKSTLVNEILYKGLASRLYGGSRQRPGEHNEIRGIEYIDKIIDIDQSPIGRTPRSNPATYTSLFDVIRDVFSQTPEAKVRGYKPGRFSFNVKGGRCEACRGDGIIKIEMHFLPDVYVPCEVCKGARYNRETLEVKYKGKSIAQVLDMVVDEAVEFFKNIPKIHRKLQILQDVGLGYIQLGQPATTLSGGEAQRVKLATELARRSTGKTLYILDEPTTGLHTADIHRLLEVLQRLVDGGDSVVVIEHNLDVIKTADYLIDLGPEGGSGGGTIVAKGTPEDIAATAASYTGQFLAPVLERGIREERQA</sequence>
<gene>
    <name evidence="18" type="primary">uvrA</name>
    <name evidence="20" type="ORF">SAMN02745170_01472</name>
</gene>
<dbReference type="GO" id="GO:0009432">
    <property type="term" value="P:SOS response"/>
    <property type="evidence" value="ECO:0007669"/>
    <property type="project" value="UniProtKB-UniRule"/>
</dbReference>
<dbReference type="Gene3D" id="3.30.190.20">
    <property type="match status" value="1"/>
</dbReference>
<evidence type="ECO:0000256" key="1">
    <source>
        <dbReference type="ARBA" id="ARBA00004496"/>
    </source>
</evidence>
<dbReference type="InterPro" id="IPR003593">
    <property type="entry name" value="AAA+_ATPase"/>
</dbReference>
<evidence type="ECO:0000259" key="19">
    <source>
        <dbReference type="PROSITE" id="PS50893"/>
    </source>
</evidence>
<evidence type="ECO:0000256" key="14">
    <source>
        <dbReference type="ARBA" id="ARBA00023236"/>
    </source>
</evidence>
<evidence type="ECO:0000256" key="12">
    <source>
        <dbReference type="ARBA" id="ARBA00023125"/>
    </source>
</evidence>
<keyword evidence="4 18" id="KW-0677">Repeat</keyword>
<dbReference type="HAMAP" id="MF_00205">
    <property type="entry name" value="UvrA"/>
    <property type="match status" value="1"/>
</dbReference>
<evidence type="ECO:0000256" key="17">
    <source>
        <dbReference type="ARBA" id="ARBA00042156"/>
    </source>
</evidence>
<dbReference type="PROSITE" id="PS50893">
    <property type="entry name" value="ABC_TRANSPORTER_2"/>
    <property type="match status" value="1"/>
</dbReference>
<keyword evidence="13 18" id="KW-0234">DNA repair</keyword>
<feature type="binding site" evidence="18">
    <location>
        <begin position="672"/>
        <end position="679"/>
    </location>
    <ligand>
        <name>ATP</name>
        <dbReference type="ChEBI" id="CHEBI:30616"/>
    </ligand>
</feature>
<dbReference type="PROSITE" id="PS00211">
    <property type="entry name" value="ABC_TRANSPORTER_1"/>
    <property type="match status" value="2"/>
</dbReference>
<feature type="binding site" evidence="18">
    <location>
        <begin position="66"/>
        <end position="73"/>
    </location>
    <ligand>
        <name>ATP</name>
        <dbReference type="ChEBI" id="CHEBI:30616"/>
    </ligand>
</feature>
<dbReference type="CDD" id="cd03271">
    <property type="entry name" value="ABC_UvrA_II"/>
    <property type="match status" value="1"/>
</dbReference>
<dbReference type="Proteomes" id="UP000322917">
    <property type="component" value="Unassembled WGS sequence"/>
</dbReference>
<dbReference type="GO" id="GO:0005524">
    <property type="term" value="F:ATP binding"/>
    <property type="evidence" value="ECO:0007669"/>
    <property type="project" value="UniProtKB-UniRule"/>
</dbReference>
<protein>
    <recommendedName>
        <fullName evidence="16 18">UvrABC system protein A</fullName>
        <shortName evidence="18">UvrA protein</shortName>
    </recommendedName>
    <alternativeName>
        <fullName evidence="17 18">Excinuclease ABC subunit A</fullName>
    </alternativeName>
</protein>
<evidence type="ECO:0000256" key="2">
    <source>
        <dbReference type="ARBA" id="ARBA00022490"/>
    </source>
</evidence>
<comment type="function">
    <text evidence="18">The UvrABC repair system catalyzes the recognition and processing of DNA lesions. UvrA is an ATPase and a DNA-binding protein. A damage recognition complex composed of 2 UvrA and 2 UvrB subunits scans DNA for abnormalities. When the presence of a lesion has been verified by UvrB, the UvrA molecules dissociate.</text>
</comment>
<dbReference type="EMBL" id="FQZD01000010">
    <property type="protein sequence ID" value="SHI98144.1"/>
    <property type="molecule type" value="Genomic_DNA"/>
</dbReference>
<keyword evidence="10 18" id="KW-0067">ATP-binding</keyword>
<dbReference type="InterPro" id="IPR003439">
    <property type="entry name" value="ABC_transporter-like_ATP-bd"/>
</dbReference>
<dbReference type="Gene3D" id="1.20.1580.10">
    <property type="entry name" value="ABC transporter ATPase like domain"/>
    <property type="match status" value="3"/>
</dbReference>
<comment type="similarity">
    <text evidence="15 18">Belongs to the ABC transporter superfamily. UvrA family.</text>
</comment>
<evidence type="ECO:0000256" key="16">
    <source>
        <dbReference type="ARBA" id="ARBA00039316"/>
    </source>
</evidence>
<feature type="zinc finger region" description="C4-type" evidence="18">
    <location>
        <begin position="772"/>
        <end position="798"/>
    </location>
</feature>
<evidence type="ECO:0000256" key="4">
    <source>
        <dbReference type="ARBA" id="ARBA00022737"/>
    </source>
</evidence>
<dbReference type="PANTHER" id="PTHR43152:SF3">
    <property type="entry name" value="UVRABC SYSTEM PROTEIN A"/>
    <property type="match status" value="1"/>
</dbReference>
<evidence type="ECO:0000256" key="8">
    <source>
        <dbReference type="ARBA" id="ARBA00022771"/>
    </source>
</evidence>
<dbReference type="GO" id="GO:0008270">
    <property type="term" value="F:zinc ion binding"/>
    <property type="evidence" value="ECO:0007669"/>
    <property type="project" value="UniProtKB-UniRule"/>
</dbReference>
<keyword evidence="2 18" id="KW-0963">Cytoplasm</keyword>
<keyword evidence="5 18" id="KW-0547">Nucleotide-binding</keyword>
<dbReference type="Gene3D" id="3.40.50.300">
    <property type="entry name" value="P-loop containing nucleotide triphosphate hydrolases"/>
    <property type="match status" value="3"/>
</dbReference>
<keyword evidence="6 18" id="KW-0227">DNA damage</keyword>
<dbReference type="FunFam" id="1.20.1580.10:FF:000002">
    <property type="entry name" value="UvrABC system protein A"/>
    <property type="match status" value="1"/>
</dbReference>
<dbReference type="Pfam" id="PF17760">
    <property type="entry name" value="UvrA_inter"/>
    <property type="match status" value="1"/>
</dbReference>
<dbReference type="GO" id="GO:0009381">
    <property type="term" value="F:excinuclease ABC activity"/>
    <property type="evidence" value="ECO:0007669"/>
    <property type="project" value="UniProtKB-UniRule"/>
</dbReference>
<keyword evidence="9 18" id="KW-0862">Zinc</keyword>
<keyword evidence="8 18" id="KW-0863">Zinc-finger</keyword>
<evidence type="ECO:0000256" key="6">
    <source>
        <dbReference type="ARBA" id="ARBA00022763"/>
    </source>
</evidence>
<evidence type="ECO:0000256" key="11">
    <source>
        <dbReference type="ARBA" id="ARBA00022881"/>
    </source>
</evidence>
<reference evidence="20 21" key="1">
    <citation type="submission" date="2016-11" db="EMBL/GenBank/DDBJ databases">
        <authorList>
            <person name="Varghese N."/>
            <person name="Submissions S."/>
        </authorList>
    </citation>
    <scope>NUCLEOTIDE SEQUENCE [LARGE SCALE GENOMIC DNA]</scope>
    <source>
        <strain evidence="20 21">DSM 15287</strain>
    </source>
</reference>
<dbReference type="InterPro" id="IPR027417">
    <property type="entry name" value="P-loop_NTPase"/>
</dbReference>
<keyword evidence="21" id="KW-1185">Reference proteome</keyword>
<evidence type="ECO:0000313" key="21">
    <source>
        <dbReference type="Proteomes" id="UP000322917"/>
    </source>
</evidence>
<dbReference type="GO" id="GO:0006289">
    <property type="term" value="P:nucleotide-excision repair"/>
    <property type="evidence" value="ECO:0007669"/>
    <property type="project" value="UniProtKB-UniRule"/>
</dbReference>
<comment type="subcellular location">
    <subcellularLocation>
        <location evidence="1 18">Cytoplasm</location>
    </subcellularLocation>
</comment>
<keyword evidence="7 18" id="KW-0228">DNA excision</keyword>
<proteinExistence type="inferred from homology"/>
<evidence type="ECO:0000256" key="15">
    <source>
        <dbReference type="ARBA" id="ARBA00038000"/>
    </source>
</evidence>
<evidence type="ECO:0000313" key="20">
    <source>
        <dbReference type="EMBL" id="SHI98144.1"/>
    </source>
</evidence>
<dbReference type="FunFam" id="1.20.1580.10:FF:000001">
    <property type="entry name" value="UvrABC system protein A"/>
    <property type="match status" value="1"/>
</dbReference>
<feature type="domain" description="ABC transporter" evidence="19">
    <location>
        <begin position="636"/>
        <end position="969"/>
    </location>
</feature>
<evidence type="ECO:0000256" key="3">
    <source>
        <dbReference type="ARBA" id="ARBA00022723"/>
    </source>
</evidence>
<dbReference type="InterPro" id="IPR041102">
    <property type="entry name" value="UvrA_inter"/>
</dbReference>
<dbReference type="NCBIfam" id="TIGR00630">
    <property type="entry name" value="uvra"/>
    <property type="match status" value="1"/>
</dbReference>
<dbReference type="SMART" id="SM00382">
    <property type="entry name" value="AAA"/>
    <property type="match status" value="1"/>
</dbReference>
<keyword evidence="12 18" id="KW-0238">DNA-binding</keyword>
<dbReference type="CDD" id="cd03270">
    <property type="entry name" value="ABC_UvrA_I"/>
    <property type="match status" value="1"/>
</dbReference>
<evidence type="ECO:0000256" key="13">
    <source>
        <dbReference type="ARBA" id="ARBA00023204"/>
    </source>
</evidence>
<name>A0A1M6FKD3_9FIRM</name>
<dbReference type="GO" id="GO:0009380">
    <property type="term" value="C:excinuclease repair complex"/>
    <property type="evidence" value="ECO:0007669"/>
    <property type="project" value="InterPro"/>
</dbReference>
<evidence type="ECO:0000256" key="9">
    <source>
        <dbReference type="ARBA" id="ARBA00022833"/>
    </source>
</evidence>
<keyword evidence="3 18" id="KW-0479">Metal-binding</keyword>
<dbReference type="InterPro" id="IPR017871">
    <property type="entry name" value="ABC_transporter-like_CS"/>
</dbReference>
<dbReference type="SUPFAM" id="SSF52540">
    <property type="entry name" value="P-loop containing nucleoside triphosphate hydrolases"/>
    <property type="match status" value="2"/>
</dbReference>
<keyword evidence="11 18" id="KW-0267">Excision nuclease</keyword>
<evidence type="ECO:0000256" key="10">
    <source>
        <dbReference type="ARBA" id="ARBA00022840"/>
    </source>
</evidence>
<dbReference type="InterPro" id="IPR004602">
    <property type="entry name" value="UvrA"/>
</dbReference>
<dbReference type="PANTHER" id="PTHR43152">
    <property type="entry name" value="UVRABC SYSTEM PROTEIN A"/>
    <property type="match status" value="1"/>
</dbReference>
<organism evidence="20 21">
    <name type="scientific">Propionispora hippei DSM 15287</name>
    <dbReference type="NCBI Taxonomy" id="1123003"/>
    <lineage>
        <taxon>Bacteria</taxon>
        <taxon>Bacillati</taxon>
        <taxon>Bacillota</taxon>
        <taxon>Negativicutes</taxon>
        <taxon>Selenomonadales</taxon>
        <taxon>Sporomusaceae</taxon>
        <taxon>Propionispora</taxon>
    </lineage>
</organism>